<dbReference type="Proteomes" id="UP000005222">
    <property type="component" value="Chromosome I"/>
</dbReference>
<accession>G8YE90</accession>
<dbReference type="EMBL" id="FO082051">
    <property type="protein sequence ID" value="CCE81489.1"/>
    <property type="molecule type" value="Genomic_DNA"/>
</dbReference>
<feature type="region of interest" description="Disordered" evidence="4">
    <location>
        <begin position="227"/>
        <end position="251"/>
    </location>
</feature>
<dbReference type="OrthoDB" id="77828at2759"/>
<dbReference type="SUPFAM" id="SSF50249">
    <property type="entry name" value="Nucleic acid-binding proteins"/>
    <property type="match status" value="1"/>
</dbReference>
<dbReference type="HOGENOM" id="CLU_033445_0_0_1"/>
<feature type="compositionally biased region" description="Low complexity" evidence="4">
    <location>
        <begin position="232"/>
        <end position="244"/>
    </location>
</feature>
<gene>
    <name evidence="6" type="primary">Piso0_002147</name>
    <name evidence="6" type="ORF">GNLVRS01_PISO0I03880g</name>
</gene>
<dbReference type="GO" id="GO:0000781">
    <property type="term" value="C:chromosome, telomeric region"/>
    <property type="evidence" value="ECO:0007669"/>
    <property type="project" value="UniProtKB-SubCell"/>
</dbReference>
<dbReference type="InterPro" id="IPR012340">
    <property type="entry name" value="NA-bd_OB-fold"/>
</dbReference>
<evidence type="ECO:0000313" key="7">
    <source>
        <dbReference type="Proteomes" id="UP000005222"/>
    </source>
</evidence>
<dbReference type="InterPro" id="IPR018856">
    <property type="entry name" value="Stn1_N"/>
</dbReference>
<evidence type="ECO:0000256" key="2">
    <source>
        <dbReference type="ARBA" id="ARBA00022454"/>
    </source>
</evidence>
<dbReference type="OMA" id="GENHICL"/>
<dbReference type="InParanoid" id="G8YE90"/>
<evidence type="ECO:0000256" key="4">
    <source>
        <dbReference type="SAM" id="MobiDB-lite"/>
    </source>
</evidence>
<dbReference type="Pfam" id="PF10451">
    <property type="entry name" value="Stn1"/>
    <property type="match status" value="1"/>
</dbReference>
<evidence type="ECO:0000313" key="6">
    <source>
        <dbReference type="EMBL" id="CCE81489.1"/>
    </source>
</evidence>
<dbReference type="eggNOG" id="ENOG502TKZZ">
    <property type="taxonomic scope" value="Eukaryota"/>
</dbReference>
<dbReference type="Gene3D" id="2.40.50.1040">
    <property type="match status" value="1"/>
</dbReference>
<name>G8YE90_PICSO</name>
<protein>
    <submittedName>
        <fullName evidence="6">Piso0_002147 protein</fullName>
    </submittedName>
</protein>
<feature type="domain" description="CST complex subunit Stn1 N-terminal" evidence="5">
    <location>
        <begin position="48"/>
        <end position="198"/>
    </location>
</feature>
<reference evidence="6 7" key="1">
    <citation type="journal article" date="2012" name="G3 (Bethesda)">
        <title>Pichia sorbitophila, an interspecies yeast hybrid reveals early steps of genome resolution following polyploidization.</title>
        <authorList>
            <person name="Leh Louis V."/>
            <person name="Despons L."/>
            <person name="Friedrich A."/>
            <person name="Martin T."/>
            <person name="Durrens P."/>
            <person name="Casaregola S."/>
            <person name="Neuveglise C."/>
            <person name="Fairhead C."/>
            <person name="Marck C."/>
            <person name="Cruz J.A."/>
            <person name="Straub M.L."/>
            <person name="Kugler V."/>
            <person name="Sacerdot C."/>
            <person name="Uzunov Z."/>
            <person name="Thierry A."/>
            <person name="Weiss S."/>
            <person name="Bleykasten C."/>
            <person name="De Montigny J."/>
            <person name="Jacques N."/>
            <person name="Jung P."/>
            <person name="Lemaire M."/>
            <person name="Mallet S."/>
            <person name="Morel G."/>
            <person name="Richard G.F."/>
            <person name="Sarkar A."/>
            <person name="Savel G."/>
            <person name="Schacherer J."/>
            <person name="Seret M.L."/>
            <person name="Talla E."/>
            <person name="Samson G."/>
            <person name="Jubin C."/>
            <person name="Poulain J."/>
            <person name="Vacherie B."/>
            <person name="Barbe V."/>
            <person name="Pelletier E."/>
            <person name="Sherman D.J."/>
            <person name="Westhof E."/>
            <person name="Weissenbach J."/>
            <person name="Baret P.V."/>
            <person name="Wincker P."/>
            <person name="Gaillardin C."/>
            <person name="Dujon B."/>
            <person name="Souciet J.L."/>
        </authorList>
    </citation>
    <scope>NUCLEOTIDE SEQUENCE [LARGE SCALE GENOMIC DNA]</scope>
    <source>
        <strain evidence="7">ATCC MYA-4447 / BCRC 22081 / CBS 7064 / NBRC 10061 / NRRL Y-12695</strain>
    </source>
</reference>
<organism evidence="6 7">
    <name type="scientific">Pichia sorbitophila (strain ATCC MYA-4447 / BCRC 22081 / CBS 7064 / NBRC 10061 / NRRL Y-12695)</name>
    <name type="common">Hybrid yeast</name>
    <dbReference type="NCBI Taxonomy" id="559304"/>
    <lineage>
        <taxon>Eukaryota</taxon>
        <taxon>Fungi</taxon>
        <taxon>Dikarya</taxon>
        <taxon>Ascomycota</taxon>
        <taxon>Saccharomycotina</taxon>
        <taxon>Pichiomycetes</taxon>
        <taxon>Debaryomycetaceae</taxon>
        <taxon>Millerozyma</taxon>
    </lineage>
</organism>
<evidence type="ECO:0000256" key="3">
    <source>
        <dbReference type="ARBA" id="ARBA00022895"/>
    </source>
</evidence>
<keyword evidence="3" id="KW-0779">Telomere</keyword>
<sequence length="481" mass="54574">MVEWVRYEKNTSDYGGATATTGGDSSGLRRKQYHDPALFDRAPTSGVYVPLFISDIHRSQSVLDVYGSVGLRRHIENYFMINNFPVRDIKVRGTVVGESYKAVDNRLRDSRDFLVFTIDDYSGSTASTVQVKADVALCVRCRVPLIDSYGTIVEVKGFVKEYFGTREVCAQDMRVLGSQDQIHLEIEFWKENLLVRNSILAHSWHPSNEQDALPSDVSAVLEPMPKVEETGCSKSSSPGSAGSSQREEDTSVGIPRGFVDQVLSASEPSNQPHSYYNSDNKHHTDIIEVFESSRRTPCSDVYEFQLVLSFVKRLLDHGRRRPSLNLTDIYTDNAVASTLNLVSENYIQSQKALLSSSEDIPTDKVSIRSMVFHKIRHILSAKYKLIRVSKNLNVDSEKLISLADHLRHCLHVIKNRKVHQNETMRLNTVNYLKVYNDYNSGVGDIDVKLINSILDYLISKTLGNREDWKYDSKRKEWSYIA</sequence>
<keyword evidence="7" id="KW-1185">Reference proteome</keyword>
<dbReference type="AlphaFoldDB" id="G8YE90"/>
<evidence type="ECO:0000259" key="5">
    <source>
        <dbReference type="Pfam" id="PF10451"/>
    </source>
</evidence>
<proteinExistence type="predicted"/>
<dbReference type="STRING" id="559304.G8YE90"/>
<comment type="subcellular location">
    <subcellularLocation>
        <location evidence="1">Chromosome</location>
        <location evidence="1">Telomere</location>
    </subcellularLocation>
</comment>
<keyword evidence="2" id="KW-0158">Chromosome</keyword>
<evidence type="ECO:0000256" key="1">
    <source>
        <dbReference type="ARBA" id="ARBA00004574"/>
    </source>
</evidence>